<evidence type="ECO:0000259" key="1">
    <source>
        <dbReference type="Pfam" id="PF14534"/>
    </source>
</evidence>
<dbReference type="Proteomes" id="UP000008367">
    <property type="component" value="Unassembled WGS sequence"/>
</dbReference>
<feature type="domain" description="DUF4440" evidence="1">
    <location>
        <begin position="29"/>
        <end position="137"/>
    </location>
</feature>
<comment type="caution">
    <text evidence="2">The sequence shown here is derived from an EMBL/GenBank/DDBJ whole genome shotgun (WGS) entry which is preliminary data.</text>
</comment>
<protein>
    <submittedName>
        <fullName evidence="3">Nuclear transport factor 2 family protein</fullName>
    </submittedName>
    <submittedName>
        <fullName evidence="2">SnoaL-like domain protein</fullName>
    </submittedName>
</protein>
<organism evidence="2 4">
    <name type="scientific">Vibrio harveyi</name>
    <name type="common">Beneckea harveyi</name>
    <dbReference type="NCBI Taxonomy" id="669"/>
    <lineage>
        <taxon>Bacteria</taxon>
        <taxon>Pseudomonadati</taxon>
        <taxon>Pseudomonadota</taxon>
        <taxon>Gammaproteobacteria</taxon>
        <taxon>Vibrionales</taxon>
        <taxon>Vibrionaceae</taxon>
        <taxon>Vibrio</taxon>
    </lineage>
</organism>
<dbReference type="Pfam" id="PF14534">
    <property type="entry name" value="DUF4440"/>
    <property type="match status" value="1"/>
</dbReference>
<evidence type="ECO:0000313" key="5">
    <source>
        <dbReference type="Proteomes" id="UP000253437"/>
    </source>
</evidence>
<evidence type="ECO:0000313" key="2">
    <source>
        <dbReference type="EMBL" id="EKM28482.1"/>
    </source>
</evidence>
<dbReference type="RefSeq" id="WP_009696756.1">
    <property type="nucleotide sequence ID" value="NZ_AP031615.1"/>
</dbReference>
<dbReference type="InterPro" id="IPR027843">
    <property type="entry name" value="DUF4440"/>
</dbReference>
<dbReference type="GeneID" id="83585422"/>
<evidence type="ECO:0000313" key="3">
    <source>
        <dbReference type="EMBL" id="RIW02358.1"/>
    </source>
</evidence>
<dbReference type="EMBL" id="QOUW02000179">
    <property type="protein sequence ID" value="RIW02358.1"/>
    <property type="molecule type" value="Genomic_DNA"/>
</dbReference>
<dbReference type="SUPFAM" id="SSF54427">
    <property type="entry name" value="NTF2-like"/>
    <property type="match status" value="1"/>
</dbReference>
<dbReference type="InterPro" id="IPR032710">
    <property type="entry name" value="NTF2-like_dom_sf"/>
</dbReference>
<evidence type="ECO:0000313" key="4">
    <source>
        <dbReference type="Proteomes" id="UP000008367"/>
    </source>
</evidence>
<dbReference type="EMBL" id="AJSR01002506">
    <property type="protein sequence ID" value="EKM28482.1"/>
    <property type="molecule type" value="Genomic_DNA"/>
</dbReference>
<gene>
    <name evidence="3" type="ORF">DS957_025405</name>
    <name evidence="2" type="ORF">VCHENC02_5626</name>
</gene>
<dbReference type="Proteomes" id="UP000253437">
    <property type="component" value="Unassembled WGS sequence"/>
</dbReference>
<name>A0A3A1PR31_VIBHA</name>
<reference evidence="3 5" key="2">
    <citation type="submission" date="2018-08" db="EMBL/GenBank/DDBJ databases">
        <title>Vibrio harveyi strains pathogenic to white snook Centropomus viridis Lockington (1877) and potential probiotic bacteria.</title>
        <authorList>
            <person name="Soto-Rodriguez S."/>
            <person name="Gomez-Gil B."/>
            <person name="Lozano-Olvera R."/>
        </authorList>
    </citation>
    <scope>NUCLEOTIDE SEQUENCE [LARGE SCALE GENOMIC DNA]</scope>
    <source>
        <strain evidence="3 5">CAIM 1508</strain>
    </source>
</reference>
<proteinExistence type="predicted"/>
<sequence>MRYIFLFISFVSLGLHAETLYPKPQTPSELHALFGQYFADKDLEGLGTLFHQDAVFILDKEGNQAKGQEAIKRVLEGFMKGDVTMHTKRVSIHINDDIAMVRSDWEIMNTSQGATQTKNAIQGTALEVMHYVDGGWVYVIDNPNGF</sequence>
<dbReference type="AlphaFoldDB" id="A0A3A1PR31"/>
<reference evidence="2 4" key="1">
    <citation type="submission" date="2012-10" db="EMBL/GenBank/DDBJ databases">
        <title>Genome sequence of Vibrio Cholerae HENC-02.</title>
        <authorList>
            <person name="Eppinger M."/>
            <person name="Hasan N.A."/>
            <person name="Sengamalay N."/>
            <person name="Hine E."/>
            <person name="Su Q."/>
            <person name="Daugherty S.C."/>
            <person name="Young S."/>
            <person name="Sadzewicz L."/>
            <person name="Tallon L."/>
            <person name="Cebula T.A."/>
            <person name="Ravel J."/>
            <person name="Colwell R.R."/>
        </authorList>
    </citation>
    <scope>NUCLEOTIDE SEQUENCE [LARGE SCALE GENOMIC DNA]</scope>
    <source>
        <strain evidence="2 4">HENC-02</strain>
    </source>
</reference>
<dbReference type="Gene3D" id="3.10.450.50">
    <property type="match status" value="1"/>
</dbReference>
<accession>A0A3A1PR31</accession>